<dbReference type="Pfam" id="PF00856">
    <property type="entry name" value="SET"/>
    <property type="match status" value="1"/>
</dbReference>
<gene>
    <name evidence="2" type="ORF">N7468_009087</name>
</gene>
<dbReference type="InterPro" id="IPR050600">
    <property type="entry name" value="SETD3_SETD6_MTase"/>
</dbReference>
<reference evidence="2" key="2">
    <citation type="journal article" date="2023" name="IMA Fungus">
        <title>Comparative genomic study of the Penicillium genus elucidates a diverse pangenome and 15 lateral gene transfer events.</title>
        <authorList>
            <person name="Petersen C."/>
            <person name="Sorensen T."/>
            <person name="Nielsen M.R."/>
            <person name="Sondergaard T.E."/>
            <person name="Sorensen J.L."/>
            <person name="Fitzpatrick D.A."/>
            <person name="Frisvad J.C."/>
            <person name="Nielsen K.L."/>
        </authorList>
    </citation>
    <scope>NUCLEOTIDE SEQUENCE</scope>
    <source>
        <strain evidence="2">IBT 19713</strain>
    </source>
</reference>
<dbReference type="InterPro" id="IPR001214">
    <property type="entry name" value="SET_dom"/>
</dbReference>
<proteinExistence type="predicted"/>
<dbReference type="PANTHER" id="PTHR13271:SF137">
    <property type="entry name" value="SET DOMAIN-CONTAINING PROTEIN"/>
    <property type="match status" value="1"/>
</dbReference>
<reference evidence="2" key="1">
    <citation type="submission" date="2022-11" db="EMBL/GenBank/DDBJ databases">
        <authorList>
            <person name="Petersen C."/>
        </authorList>
    </citation>
    <scope>NUCLEOTIDE SEQUENCE</scope>
    <source>
        <strain evidence="2">IBT 19713</strain>
    </source>
</reference>
<comment type="caution">
    <text evidence="2">The sequence shown here is derived from an EMBL/GenBank/DDBJ whole genome shotgun (WGS) entry which is preliminary data.</text>
</comment>
<name>A0A9W9NHI1_9EURO</name>
<sequence>MSQDWSPGGDHEAFTQWALENGVVANGVTPARFPGRGLGMRATRKIKRGEAVVQVPTSVILTLASVPETFRSKFPEGTGTQAMMAAFLTHGDEEQLEKYQLWFKTWPPRQDFEETLPLLWPRELGGLAWPDSSAASNAGLASLPNFLPPCISGRWNTISPGPRTKKYESVHQNLMAEQERRLRKSWESVISVLPDTDWRSFSYYWLILNTRSFYWVEADQEPPEDRNDAMALLPFADYFNHSDIEVIPGQCDVKFDSNEYTLRATEDYNEGDEVYMSYGSHPNDFLLAEYGFYLDKSSSDCVYLDDIIFRDLSSPDKQEELSLNQYYGEYRVHADGVCYRTEVAASLVYMEEEDWRNHVLEGSTKGMDVKKLTAVIGGWLQTYITEAEATIKSIEEAEETNAVIQAHHAKAQSLRRRWAQIKNICETALKEISL</sequence>
<dbReference type="SMART" id="SM00317">
    <property type="entry name" value="SET"/>
    <property type="match status" value="1"/>
</dbReference>
<dbReference type="GeneID" id="83205686"/>
<evidence type="ECO:0000259" key="1">
    <source>
        <dbReference type="PROSITE" id="PS50280"/>
    </source>
</evidence>
<dbReference type="RefSeq" id="XP_058326713.1">
    <property type="nucleotide sequence ID" value="XM_058478383.1"/>
</dbReference>
<feature type="domain" description="SET" evidence="1">
    <location>
        <begin position="26"/>
        <end position="279"/>
    </location>
</feature>
<organism evidence="2 3">
    <name type="scientific">Penicillium chermesinum</name>
    <dbReference type="NCBI Taxonomy" id="63820"/>
    <lineage>
        <taxon>Eukaryota</taxon>
        <taxon>Fungi</taxon>
        <taxon>Dikarya</taxon>
        <taxon>Ascomycota</taxon>
        <taxon>Pezizomycotina</taxon>
        <taxon>Eurotiomycetes</taxon>
        <taxon>Eurotiomycetidae</taxon>
        <taxon>Eurotiales</taxon>
        <taxon>Aspergillaceae</taxon>
        <taxon>Penicillium</taxon>
    </lineage>
</organism>
<evidence type="ECO:0000313" key="2">
    <source>
        <dbReference type="EMBL" id="KAJ5219883.1"/>
    </source>
</evidence>
<dbReference type="SUPFAM" id="SSF82199">
    <property type="entry name" value="SET domain"/>
    <property type="match status" value="1"/>
</dbReference>
<dbReference type="GO" id="GO:0016279">
    <property type="term" value="F:protein-lysine N-methyltransferase activity"/>
    <property type="evidence" value="ECO:0007669"/>
    <property type="project" value="UniProtKB-ARBA"/>
</dbReference>
<dbReference type="PANTHER" id="PTHR13271">
    <property type="entry name" value="UNCHARACTERIZED PUTATIVE METHYLTRANSFERASE"/>
    <property type="match status" value="1"/>
</dbReference>
<dbReference type="InterPro" id="IPR046341">
    <property type="entry name" value="SET_dom_sf"/>
</dbReference>
<dbReference type="Gene3D" id="3.90.1410.10">
    <property type="entry name" value="set domain protein methyltransferase, domain 1"/>
    <property type="match status" value="1"/>
</dbReference>
<protein>
    <recommendedName>
        <fullName evidence="1">SET domain-containing protein</fullName>
    </recommendedName>
</protein>
<keyword evidence="3" id="KW-1185">Reference proteome</keyword>
<dbReference type="PROSITE" id="PS50280">
    <property type="entry name" value="SET"/>
    <property type="match status" value="1"/>
</dbReference>
<dbReference type="Proteomes" id="UP001150941">
    <property type="component" value="Unassembled WGS sequence"/>
</dbReference>
<dbReference type="AlphaFoldDB" id="A0A9W9NHI1"/>
<accession>A0A9W9NHI1</accession>
<dbReference type="OrthoDB" id="341421at2759"/>
<dbReference type="EMBL" id="JAPQKS010000007">
    <property type="protein sequence ID" value="KAJ5219883.1"/>
    <property type="molecule type" value="Genomic_DNA"/>
</dbReference>
<evidence type="ECO:0000313" key="3">
    <source>
        <dbReference type="Proteomes" id="UP001150941"/>
    </source>
</evidence>